<keyword evidence="4" id="KW-1185">Reference proteome</keyword>
<dbReference type="Proteomes" id="UP001341840">
    <property type="component" value="Unassembled WGS sequence"/>
</dbReference>
<proteinExistence type="predicted"/>
<evidence type="ECO:0000259" key="2">
    <source>
        <dbReference type="Pfam" id="PF20167"/>
    </source>
</evidence>
<dbReference type="Pfam" id="PF20167">
    <property type="entry name" value="Transposase_32"/>
    <property type="match status" value="1"/>
</dbReference>
<dbReference type="EMBL" id="JASCZI010182176">
    <property type="protein sequence ID" value="MED6187252.1"/>
    <property type="molecule type" value="Genomic_DNA"/>
</dbReference>
<dbReference type="InterPro" id="IPR046796">
    <property type="entry name" value="Transposase_32_dom"/>
</dbReference>
<accession>A0ABU6WN33</accession>
<gene>
    <name evidence="3" type="ORF">PIB30_074668</name>
</gene>
<feature type="region of interest" description="Disordered" evidence="1">
    <location>
        <begin position="165"/>
        <end position="198"/>
    </location>
</feature>
<sequence>MYNDLTPINLTLVREFYSYFSSANQRTVFLHGKQIPIIEDALNAFLPVTTPPSSKAEDAFVKNLVRKYIGALKMELVLAIIAMLGMRWDSYKPKSRRVDNAILTPQARGWQKMIVSNMQPLTHHTTFSMNMALLIYTLMEGGPIHHGCVINNSVYHATTGASDQRLPFPSSPRMALDAANPYDSQQSDKCIGSSSTTKEWVSFPRGKVYKRDK</sequence>
<organism evidence="3 4">
    <name type="scientific">Stylosanthes scabra</name>
    <dbReference type="NCBI Taxonomy" id="79078"/>
    <lineage>
        <taxon>Eukaryota</taxon>
        <taxon>Viridiplantae</taxon>
        <taxon>Streptophyta</taxon>
        <taxon>Embryophyta</taxon>
        <taxon>Tracheophyta</taxon>
        <taxon>Spermatophyta</taxon>
        <taxon>Magnoliopsida</taxon>
        <taxon>eudicotyledons</taxon>
        <taxon>Gunneridae</taxon>
        <taxon>Pentapetalae</taxon>
        <taxon>rosids</taxon>
        <taxon>fabids</taxon>
        <taxon>Fabales</taxon>
        <taxon>Fabaceae</taxon>
        <taxon>Papilionoideae</taxon>
        <taxon>50 kb inversion clade</taxon>
        <taxon>dalbergioids sensu lato</taxon>
        <taxon>Dalbergieae</taxon>
        <taxon>Pterocarpus clade</taxon>
        <taxon>Stylosanthes</taxon>
    </lineage>
</organism>
<evidence type="ECO:0000313" key="4">
    <source>
        <dbReference type="Proteomes" id="UP001341840"/>
    </source>
</evidence>
<reference evidence="3 4" key="1">
    <citation type="journal article" date="2023" name="Plants (Basel)">
        <title>Bridging the Gap: Combining Genomics and Transcriptomics Approaches to Understand Stylosanthes scabra, an Orphan Legume from the Brazilian Caatinga.</title>
        <authorList>
            <person name="Ferreira-Neto J.R.C."/>
            <person name="da Silva M.D."/>
            <person name="Binneck E."/>
            <person name="de Melo N.F."/>
            <person name="da Silva R.H."/>
            <person name="de Melo A.L.T.M."/>
            <person name="Pandolfi V."/>
            <person name="Bustamante F.O."/>
            <person name="Brasileiro-Vidal A.C."/>
            <person name="Benko-Iseppon A.M."/>
        </authorList>
    </citation>
    <scope>NUCLEOTIDE SEQUENCE [LARGE SCALE GENOMIC DNA]</scope>
    <source>
        <tissue evidence="3">Leaves</tissue>
    </source>
</reference>
<evidence type="ECO:0000313" key="3">
    <source>
        <dbReference type="EMBL" id="MED6187252.1"/>
    </source>
</evidence>
<feature type="compositionally biased region" description="Polar residues" evidence="1">
    <location>
        <begin position="182"/>
        <end position="198"/>
    </location>
</feature>
<evidence type="ECO:0000256" key="1">
    <source>
        <dbReference type="SAM" id="MobiDB-lite"/>
    </source>
</evidence>
<name>A0ABU6WN33_9FABA</name>
<protein>
    <recommendedName>
        <fullName evidence="2">Putative plant transposon protein domain-containing protein</fullName>
    </recommendedName>
</protein>
<comment type="caution">
    <text evidence="3">The sequence shown here is derived from an EMBL/GenBank/DDBJ whole genome shotgun (WGS) entry which is preliminary data.</text>
</comment>
<feature type="domain" description="Putative plant transposon protein" evidence="2">
    <location>
        <begin position="5"/>
        <end position="172"/>
    </location>
</feature>